<comment type="caution">
    <text evidence="2">The sequence shown here is derived from an EMBL/GenBank/DDBJ whole genome shotgun (WGS) entry which is preliminary data.</text>
</comment>
<dbReference type="EMBL" id="JABAYA010000118">
    <property type="protein sequence ID" value="KAF7724500.1"/>
    <property type="molecule type" value="Genomic_DNA"/>
</dbReference>
<keyword evidence="1" id="KW-0472">Membrane</keyword>
<sequence length="79" mass="8776">MSQATVRLPFPKISIMNSRLVPVLVAIGVGVTTSFYTFQPLLKQFEEETNGTFIRPGDEEKLKALTMTKKQTSTAQENA</sequence>
<evidence type="ECO:0000313" key="2">
    <source>
        <dbReference type="EMBL" id="KAF7724500.1"/>
    </source>
</evidence>
<gene>
    <name evidence="2" type="ORF">EC973_000951</name>
</gene>
<dbReference type="AlphaFoldDB" id="A0A8H7BUE9"/>
<dbReference type="Proteomes" id="UP000605846">
    <property type="component" value="Unassembled WGS sequence"/>
</dbReference>
<dbReference type="InterPro" id="IPR057394">
    <property type="entry name" value="PIGBOS1"/>
</dbReference>
<keyword evidence="3" id="KW-1185">Reference proteome</keyword>
<dbReference type="OrthoDB" id="4093673at2759"/>
<keyword evidence="1" id="KW-0812">Transmembrane</keyword>
<accession>A0A8H7BUE9</accession>
<proteinExistence type="predicted"/>
<organism evidence="2 3">
    <name type="scientific">Apophysomyces ossiformis</name>
    <dbReference type="NCBI Taxonomy" id="679940"/>
    <lineage>
        <taxon>Eukaryota</taxon>
        <taxon>Fungi</taxon>
        <taxon>Fungi incertae sedis</taxon>
        <taxon>Mucoromycota</taxon>
        <taxon>Mucoromycotina</taxon>
        <taxon>Mucoromycetes</taxon>
        <taxon>Mucorales</taxon>
        <taxon>Mucorineae</taxon>
        <taxon>Mucoraceae</taxon>
        <taxon>Apophysomyces</taxon>
    </lineage>
</organism>
<keyword evidence="1" id="KW-1133">Transmembrane helix</keyword>
<evidence type="ECO:0000313" key="3">
    <source>
        <dbReference type="Proteomes" id="UP000605846"/>
    </source>
</evidence>
<name>A0A8H7BUE9_9FUNG</name>
<feature type="transmembrane region" description="Helical" evidence="1">
    <location>
        <begin position="20"/>
        <end position="38"/>
    </location>
</feature>
<protein>
    <submittedName>
        <fullName evidence="2">Uncharacterized protein</fullName>
    </submittedName>
</protein>
<evidence type="ECO:0000256" key="1">
    <source>
        <dbReference type="SAM" id="Phobius"/>
    </source>
</evidence>
<reference evidence="2" key="1">
    <citation type="submission" date="2020-01" db="EMBL/GenBank/DDBJ databases">
        <title>Genome Sequencing of Three Apophysomyces-Like Fungal Strains Confirms a Novel Fungal Genus in the Mucoromycota with divergent Burkholderia-like Endosymbiotic Bacteria.</title>
        <authorList>
            <person name="Stajich J.E."/>
            <person name="Macias A.M."/>
            <person name="Carter-House D."/>
            <person name="Lovett B."/>
            <person name="Kasson L.R."/>
            <person name="Berry K."/>
            <person name="Grigoriev I."/>
            <person name="Chang Y."/>
            <person name="Spatafora J."/>
            <person name="Kasson M.T."/>
        </authorList>
    </citation>
    <scope>NUCLEOTIDE SEQUENCE</scope>
    <source>
        <strain evidence="2">NRRL A-21654</strain>
    </source>
</reference>
<dbReference type="Pfam" id="PF23670">
    <property type="entry name" value="PIGBOS1"/>
    <property type="match status" value="1"/>
</dbReference>